<protein>
    <recommendedName>
        <fullName evidence="3">CENP-V/GFA domain-containing protein</fullName>
    </recommendedName>
</protein>
<accession>A0A0D2F6R4</accession>
<dbReference type="STRING" id="5601.A0A0D2F6R4"/>
<name>A0A0D2F6R4_9EURO</name>
<dbReference type="HOGENOM" id="CLU_088625_0_0_1"/>
<sequence length="224" mass="24827">MSYLPKEAVTLTGGCYCKAIRYTINVPSWDERPAVPGALETPLSATEKVQTRMPMIDIDHCGSCRTQAGCLVQCWFIAPIGWVEWDIIPTEGTNDETLHLSTSEAVGPVSQGKSLPQTFVSRFSCTARATRSFCSRCGTNLSYVNHEYLNTPMAFVDVTVGSLDPDSLEMAKADRHGWWEFGVDWIRTLLSKGDGGFMIKHPTGDVRRSIEVMSEEPQISQSVR</sequence>
<dbReference type="Gene3D" id="3.90.1590.10">
    <property type="entry name" value="glutathione-dependent formaldehyde- activating enzyme (gfa)"/>
    <property type="match status" value="1"/>
</dbReference>
<organism evidence="1 2">
    <name type="scientific">Phialophora macrospora</name>
    <dbReference type="NCBI Taxonomy" id="1851006"/>
    <lineage>
        <taxon>Eukaryota</taxon>
        <taxon>Fungi</taxon>
        <taxon>Dikarya</taxon>
        <taxon>Ascomycota</taxon>
        <taxon>Pezizomycotina</taxon>
        <taxon>Eurotiomycetes</taxon>
        <taxon>Chaetothyriomycetidae</taxon>
        <taxon>Chaetothyriales</taxon>
        <taxon>Herpotrichiellaceae</taxon>
        <taxon>Phialophora</taxon>
    </lineage>
</organism>
<evidence type="ECO:0000313" key="2">
    <source>
        <dbReference type="Proteomes" id="UP000054266"/>
    </source>
</evidence>
<dbReference type="SUPFAM" id="SSF51316">
    <property type="entry name" value="Mss4-like"/>
    <property type="match status" value="1"/>
</dbReference>
<proteinExistence type="predicted"/>
<reference evidence="1 2" key="1">
    <citation type="submission" date="2015-01" db="EMBL/GenBank/DDBJ databases">
        <title>The Genome Sequence of Capronia semiimmersa CBS27337.</title>
        <authorList>
            <consortium name="The Broad Institute Genomics Platform"/>
            <person name="Cuomo C."/>
            <person name="de Hoog S."/>
            <person name="Gorbushina A."/>
            <person name="Stielow B."/>
            <person name="Teixiera M."/>
            <person name="Abouelleil A."/>
            <person name="Chapman S.B."/>
            <person name="Priest M."/>
            <person name="Young S.K."/>
            <person name="Wortman J."/>
            <person name="Nusbaum C."/>
            <person name="Birren B."/>
        </authorList>
    </citation>
    <scope>NUCLEOTIDE SEQUENCE [LARGE SCALE GENOMIC DNA]</scope>
    <source>
        <strain evidence="1 2">CBS 27337</strain>
    </source>
</reference>
<keyword evidence="2" id="KW-1185">Reference proteome</keyword>
<evidence type="ECO:0008006" key="3">
    <source>
        <dbReference type="Google" id="ProtNLM"/>
    </source>
</evidence>
<dbReference type="EMBL" id="KN846961">
    <property type="protein sequence ID" value="KIW63643.1"/>
    <property type="molecule type" value="Genomic_DNA"/>
</dbReference>
<dbReference type="Proteomes" id="UP000054266">
    <property type="component" value="Unassembled WGS sequence"/>
</dbReference>
<dbReference type="InterPro" id="IPR011057">
    <property type="entry name" value="Mss4-like_sf"/>
</dbReference>
<gene>
    <name evidence="1" type="ORF">PV04_08629</name>
</gene>
<evidence type="ECO:0000313" key="1">
    <source>
        <dbReference type="EMBL" id="KIW63643.1"/>
    </source>
</evidence>
<dbReference type="AlphaFoldDB" id="A0A0D2F6R4"/>